<gene>
    <name evidence="2" type="ORF">HBO26_10285</name>
</gene>
<name>A0AB36CVG1_9PSED</name>
<dbReference type="RefSeq" id="WP_077747175.1">
    <property type="nucleotide sequence ID" value="NZ_JAAQXV010000003.1"/>
</dbReference>
<dbReference type="EMBL" id="JAAQXV010000003">
    <property type="protein sequence ID" value="NMZ79681.1"/>
    <property type="molecule type" value="Genomic_DNA"/>
</dbReference>
<keyword evidence="1" id="KW-0812">Transmembrane</keyword>
<dbReference type="Proteomes" id="UP000548707">
    <property type="component" value="Unassembled WGS sequence"/>
</dbReference>
<protein>
    <recommendedName>
        <fullName evidence="4">DUF4190 domain-containing protein</fullName>
    </recommendedName>
</protein>
<evidence type="ECO:0000313" key="2">
    <source>
        <dbReference type="EMBL" id="NMZ79681.1"/>
    </source>
</evidence>
<reference evidence="2 3" key="1">
    <citation type="journal article" date="2020" name="Front. Microbiol.">
        <title>Genetic Organization of the aprX-lipA2 Operon Affects the Proteolytic Potential of Pseudomonas Species in Milk.</title>
        <authorList>
            <person name="Maier C."/>
            <person name="Huptas C."/>
            <person name="von Neubeck M."/>
            <person name="Scherer S."/>
            <person name="Wenning M."/>
            <person name="Lucking G."/>
        </authorList>
    </citation>
    <scope>NUCLEOTIDE SEQUENCE [LARGE SCALE GENOMIC DNA]</scope>
    <source>
        <strain evidence="2 3">WS 5114</strain>
    </source>
</reference>
<feature type="transmembrane region" description="Helical" evidence="1">
    <location>
        <begin position="6"/>
        <end position="36"/>
    </location>
</feature>
<comment type="caution">
    <text evidence="2">The sequence shown here is derived from an EMBL/GenBank/DDBJ whole genome shotgun (WGS) entry which is preliminary data.</text>
</comment>
<organism evidence="2 3">
    <name type="scientific">Pseudomonas mandelii</name>
    <dbReference type="NCBI Taxonomy" id="75612"/>
    <lineage>
        <taxon>Bacteria</taxon>
        <taxon>Pseudomonadati</taxon>
        <taxon>Pseudomonadota</taxon>
        <taxon>Gammaproteobacteria</taxon>
        <taxon>Pseudomonadales</taxon>
        <taxon>Pseudomonadaceae</taxon>
        <taxon>Pseudomonas</taxon>
    </lineage>
</organism>
<dbReference type="GeneID" id="46429465"/>
<dbReference type="AlphaFoldDB" id="A0AB36CVG1"/>
<evidence type="ECO:0000256" key="1">
    <source>
        <dbReference type="SAM" id="Phobius"/>
    </source>
</evidence>
<proteinExistence type="predicted"/>
<sequence>MLPLAIGAMLYVTVLNVVLLAFVGLPALLIALCVPAWRRQMLRQPRRFGALGLVCLSVVGAMSGNYWLDAANDRARKPTLEHDVQVEGLPLPAGTRLHLSTVDPLDQYDQPQVHGLPSLIAAEFVAPHRIKGINVTALEMFGPPYVKLRLASDQAVDGWPCANDTWVTFEIDEETRLQPDRWRFESCTLVANTEMGGLTWPSGSYVHRYGEEYELTPGGKRERVVLQRVALSGPTLTLKLDKQQKAVGWEGQLNDRITFGDWQYPRLTRVREDSPHTLLFSPNKSNPAHNLRTGEMLKAGHSILQRSSDGAVLWIKPNTGLGLADW</sequence>
<keyword evidence="1" id="KW-1133">Transmembrane helix</keyword>
<evidence type="ECO:0000313" key="3">
    <source>
        <dbReference type="Proteomes" id="UP000548707"/>
    </source>
</evidence>
<keyword evidence="1" id="KW-0472">Membrane</keyword>
<evidence type="ECO:0008006" key="4">
    <source>
        <dbReference type="Google" id="ProtNLM"/>
    </source>
</evidence>
<accession>A0AB36CVG1</accession>
<feature type="transmembrane region" description="Helical" evidence="1">
    <location>
        <begin position="48"/>
        <end position="68"/>
    </location>
</feature>